<feature type="compositionally biased region" description="Basic and acidic residues" evidence="1">
    <location>
        <begin position="30"/>
        <end position="41"/>
    </location>
</feature>
<sequence>MKFFTSLVIIALATSVIAQDLSENEPGMESTDRIEEPETTRRTSAISGGSPTGSPSRSNGSSPSTALTSAPTGAPLGTPVSSGVVQSSGSPGAVNPAITSATATSTKPTTVATLPPVNKSDAIGIAPGGMVMAAVVIGGILSYL</sequence>
<accession>A0ABR2WII8</accession>
<evidence type="ECO:0000256" key="2">
    <source>
        <dbReference type="SAM" id="SignalP"/>
    </source>
</evidence>
<comment type="caution">
    <text evidence="3">The sequence shown here is derived from an EMBL/GenBank/DDBJ whole genome shotgun (WGS) entry which is preliminary data.</text>
</comment>
<reference evidence="3 4" key="1">
    <citation type="submission" date="2023-04" db="EMBL/GenBank/DDBJ databases">
        <title>Genome of Basidiobolus ranarum AG-B5.</title>
        <authorList>
            <person name="Stajich J.E."/>
            <person name="Carter-House D."/>
            <person name="Gryganskyi A."/>
        </authorList>
    </citation>
    <scope>NUCLEOTIDE SEQUENCE [LARGE SCALE GENOMIC DNA]</scope>
    <source>
        <strain evidence="3 4">AG-B5</strain>
    </source>
</reference>
<evidence type="ECO:0000313" key="3">
    <source>
        <dbReference type="EMBL" id="KAK9761266.1"/>
    </source>
</evidence>
<proteinExistence type="predicted"/>
<dbReference type="EMBL" id="JASJQH010001470">
    <property type="protein sequence ID" value="KAK9761266.1"/>
    <property type="molecule type" value="Genomic_DNA"/>
</dbReference>
<evidence type="ECO:0000313" key="4">
    <source>
        <dbReference type="Proteomes" id="UP001479436"/>
    </source>
</evidence>
<feature type="compositionally biased region" description="Low complexity" evidence="1">
    <location>
        <begin position="43"/>
        <end position="108"/>
    </location>
</feature>
<keyword evidence="4" id="KW-1185">Reference proteome</keyword>
<name>A0ABR2WII8_9FUNG</name>
<keyword evidence="2" id="KW-0732">Signal</keyword>
<feature type="region of interest" description="Disordered" evidence="1">
    <location>
        <begin position="23"/>
        <end position="108"/>
    </location>
</feature>
<evidence type="ECO:0000256" key="1">
    <source>
        <dbReference type="SAM" id="MobiDB-lite"/>
    </source>
</evidence>
<dbReference type="Proteomes" id="UP001479436">
    <property type="component" value="Unassembled WGS sequence"/>
</dbReference>
<gene>
    <name evidence="3" type="ORF">K7432_013959</name>
</gene>
<protein>
    <submittedName>
        <fullName evidence="3">Uncharacterized protein</fullName>
    </submittedName>
</protein>
<organism evidence="3 4">
    <name type="scientific">Basidiobolus ranarum</name>
    <dbReference type="NCBI Taxonomy" id="34480"/>
    <lineage>
        <taxon>Eukaryota</taxon>
        <taxon>Fungi</taxon>
        <taxon>Fungi incertae sedis</taxon>
        <taxon>Zoopagomycota</taxon>
        <taxon>Entomophthoromycotina</taxon>
        <taxon>Basidiobolomycetes</taxon>
        <taxon>Basidiobolales</taxon>
        <taxon>Basidiobolaceae</taxon>
        <taxon>Basidiobolus</taxon>
    </lineage>
</organism>
<feature type="signal peptide" evidence="2">
    <location>
        <begin position="1"/>
        <end position="18"/>
    </location>
</feature>
<feature type="chain" id="PRO_5045594857" evidence="2">
    <location>
        <begin position="19"/>
        <end position="144"/>
    </location>
</feature>